<evidence type="ECO:0000313" key="2">
    <source>
        <dbReference type="EMBL" id="EJK74696.1"/>
    </source>
</evidence>
<dbReference type="PANTHER" id="PTHR46565">
    <property type="entry name" value="COLD SHOCK DOMAIN PROTEIN 2"/>
    <property type="match status" value="1"/>
</dbReference>
<feature type="region of interest" description="Disordered" evidence="1">
    <location>
        <begin position="36"/>
        <end position="68"/>
    </location>
</feature>
<evidence type="ECO:0008006" key="4">
    <source>
        <dbReference type="Google" id="ProtNLM"/>
    </source>
</evidence>
<comment type="caution">
    <text evidence="2">The sequence shown here is derived from an EMBL/GenBank/DDBJ whole genome shotgun (WGS) entry which is preliminary data.</text>
</comment>
<proteinExistence type="predicted"/>
<gene>
    <name evidence="2" type="ORF">THAOC_03612</name>
</gene>
<accession>K0TKR0</accession>
<dbReference type="Proteomes" id="UP000266841">
    <property type="component" value="Unassembled WGS sequence"/>
</dbReference>
<organism evidence="2 3">
    <name type="scientific">Thalassiosira oceanica</name>
    <name type="common">Marine diatom</name>
    <dbReference type="NCBI Taxonomy" id="159749"/>
    <lineage>
        <taxon>Eukaryota</taxon>
        <taxon>Sar</taxon>
        <taxon>Stramenopiles</taxon>
        <taxon>Ochrophyta</taxon>
        <taxon>Bacillariophyta</taxon>
        <taxon>Coscinodiscophyceae</taxon>
        <taxon>Thalassiosirophycidae</taxon>
        <taxon>Thalassiosirales</taxon>
        <taxon>Thalassiosiraceae</taxon>
        <taxon>Thalassiosira</taxon>
    </lineage>
</organism>
<sequence>MANSYLFTGEPVEFDLIEEDNGKLKAIGVTGPDGAYVQGAPRRMDGGRRDDGYDGGFGGGGGGDGYRY</sequence>
<dbReference type="EMBL" id="AGNL01003428">
    <property type="protein sequence ID" value="EJK74696.1"/>
    <property type="molecule type" value="Genomic_DNA"/>
</dbReference>
<feature type="compositionally biased region" description="Basic and acidic residues" evidence="1">
    <location>
        <begin position="42"/>
        <end position="52"/>
    </location>
</feature>
<dbReference type="AlphaFoldDB" id="K0TKR0"/>
<evidence type="ECO:0000313" key="3">
    <source>
        <dbReference type="Proteomes" id="UP000266841"/>
    </source>
</evidence>
<dbReference type="PANTHER" id="PTHR46565:SF20">
    <property type="entry name" value="COLD SHOCK DOMAIN-CONTAINING PROTEIN 4"/>
    <property type="match status" value="1"/>
</dbReference>
<dbReference type="OrthoDB" id="422005at2759"/>
<evidence type="ECO:0000256" key="1">
    <source>
        <dbReference type="SAM" id="MobiDB-lite"/>
    </source>
</evidence>
<reference evidence="2 3" key="1">
    <citation type="journal article" date="2012" name="Genome Biol.">
        <title>Genome and low-iron response of an oceanic diatom adapted to chronic iron limitation.</title>
        <authorList>
            <person name="Lommer M."/>
            <person name="Specht M."/>
            <person name="Roy A.S."/>
            <person name="Kraemer L."/>
            <person name="Andreson R."/>
            <person name="Gutowska M.A."/>
            <person name="Wolf J."/>
            <person name="Bergner S.V."/>
            <person name="Schilhabel M.B."/>
            <person name="Klostermeier U.C."/>
            <person name="Beiko R.G."/>
            <person name="Rosenstiel P."/>
            <person name="Hippler M."/>
            <person name="Laroche J."/>
        </authorList>
    </citation>
    <scope>NUCLEOTIDE SEQUENCE [LARGE SCALE GENOMIC DNA]</scope>
    <source>
        <strain evidence="2 3">CCMP1005</strain>
    </source>
</reference>
<protein>
    <recommendedName>
        <fullName evidence="4">CSD domain-containing protein</fullName>
    </recommendedName>
</protein>
<keyword evidence="3" id="KW-1185">Reference proteome</keyword>
<feature type="compositionally biased region" description="Gly residues" evidence="1">
    <location>
        <begin position="54"/>
        <end position="68"/>
    </location>
</feature>
<name>K0TKR0_THAOC</name>